<keyword evidence="2" id="KW-0479">Metal-binding</keyword>
<evidence type="ECO:0000256" key="8">
    <source>
        <dbReference type="RuleBase" id="RU367043"/>
    </source>
</evidence>
<keyword evidence="5 8" id="KW-0811">Translocation</keyword>
<dbReference type="WBParaSite" id="EEL_0000731801-mRNA-1">
    <property type="protein sequence ID" value="EEL_0000731801-mRNA-1"/>
    <property type="gene ID" value="EEL_0000731801"/>
</dbReference>
<dbReference type="InterPro" id="IPR050673">
    <property type="entry name" value="Mito_inner_translocase_sub"/>
</dbReference>
<comment type="subunit">
    <text evidence="8">Heterohexamer.</text>
</comment>
<proteinExistence type="inferred from homology"/>
<name>A0A0R3RYG3_9BILA</name>
<keyword evidence="8" id="KW-0143">Chaperone</keyword>
<keyword evidence="8" id="KW-0999">Mitochondrion inner membrane</keyword>
<dbReference type="GO" id="GO:0015031">
    <property type="term" value="P:protein transport"/>
    <property type="evidence" value="ECO:0007669"/>
    <property type="project" value="UniProtKB-KW"/>
</dbReference>
<keyword evidence="4 8" id="KW-0653">Protein transport</keyword>
<dbReference type="AlphaFoldDB" id="A0A0R3RYG3"/>
<organism evidence="10 11">
    <name type="scientific">Elaeophora elaphi</name>
    <dbReference type="NCBI Taxonomy" id="1147741"/>
    <lineage>
        <taxon>Eukaryota</taxon>
        <taxon>Metazoa</taxon>
        <taxon>Ecdysozoa</taxon>
        <taxon>Nematoda</taxon>
        <taxon>Chromadorea</taxon>
        <taxon>Rhabditida</taxon>
        <taxon>Spirurina</taxon>
        <taxon>Spiruromorpha</taxon>
        <taxon>Filarioidea</taxon>
        <taxon>Onchocercidae</taxon>
        <taxon>Elaeophora</taxon>
    </lineage>
</organism>
<sequence>MNADITQLKEFLTVYNTLTDSCFRACIREFNHHKLIECETDCINKCKQYFLLHHFFKLEI</sequence>
<dbReference type="InterPro" id="IPR035427">
    <property type="entry name" value="Tim10-like_dom_sf"/>
</dbReference>
<reference evidence="11" key="1">
    <citation type="submission" date="2017-02" db="UniProtKB">
        <authorList>
            <consortium name="WormBaseParasite"/>
        </authorList>
    </citation>
    <scope>IDENTIFICATION</scope>
</reference>
<keyword evidence="8" id="KW-0472">Membrane</keyword>
<dbReference type="Gene3D" id="1.10.287.810">
    <property type="entry name" value="Mitochondrial import inner membrane translocase subunit tim13 like domains"/>
    <property type="match status" value="1"/>
</dbReference>
<evidence type="ECO:0000256" key="5">
    <source>
        <dbReference type="ARBA" id="ARBA00023010"/>
    </source>
</evidence>
<keyword evidence="7 8" id="KW-1015">Disulfide bond</keyword>
<evidence type="ECO:0000313" key="11">
    <source>
        <dbReference type="WBParaSite" id="EEL_0000731801-mRNA-1"/>
    </source>
</evidence>
<dbReference type="PANTHER" id="PTHR13172">
    <property type="entry name" value="MITOCHONDRIAL IMPORT INNER MEMBRANE TRANSLOCASE SUBUNIT TIM9B"/>
    <property type="match status" value="1"/>
</dbReference>
<accession>A0A0R3RYG3</accession>
<keyword evidence="3" id="KW-0862">Zinc</keyword>
<keyword evidence="10" id="KW-1185">Reference proteome</keyword>
<comment type="function">
    <text evidence="8">Mitochondrial intermembrane chaperone that participates in the import and insertion of some multi-pass transmembrane proteins into the mitochondrial inner membrane. Also required for the transfer of beta-barrel precursors from the TOM complex to the sorting and assembly machinery (SAM complex) of the outer membrane. Acts as a chaperone-like protein that protects the hydrophobic precursors from aggregation and guide them through the mitochondrial intermembrane space.</text>
</comment>
<dbReference type="GO" id="GO:0046872">
    <property type="term" value="F:metal ion binding"/>
    <property type="evidence" value="ECO:0007669"/>
    <property type="project" value="UniProtKB-KW"/>
</dbReference>
<dbReference type="Proteomes" id="UP000050640">
    <property type="component" value="Unplaced"/>
</dbReference>
<dbReference type="GO" id="GO:0005743">
    <property type="term" value="C:mitochondrial inner membrane"/>
    <property type="evidence" value="ECO:0007669"/>
    <property type="project" value="UniProtKB-SubCell"/>
</dbReference>
<comment type="domain">
    <text evidence="8">The twin CX3C motif contains 4 conserved Cys residues that form 2 disulfide bonds in the mitochondrial intermembrane space.</text>
</comment>
<evidence type="ECO:0000259" key="9">
    <source>
        <dbReference type="Pfam" id="PF02953"/>
    </source>
</evidence>
<dbReference type="SUPFAM" id="SSF144122">
    <property type="entry name" value="Tim10-like"/>
    <property type="match status" value="1"/>
</dbReference>
<evidence type="ECO:0000313" key="10">
    <source>
        <dbReference type="Proteomes" id="UP000050640"/>
    </source>
</evidence>
<evidence type="ECO:0000256" key="1">
    <source>
        <dbReference type="ARBA" id="ARBA00022448"/>
    </source>
</evidence>
<evidence type="ECO:0000256" key="4">
    <source>
        <dbReference type="ARBA" id="ARBA00022927"/>
    </source>
</evidence>
<keyword evidence="1 8" id="KW-0813">Transport</keyword>
<keyword evidence="6 8" id="KW-0496">Mitochondrion</keyword>
<evidence type="ECO:0000256" key="6">
    <source>
        <dbReference type="ARBA" id="ARBA00023128"/>
    </source>
</evidence>
<dbReference type="InterPro" id="IPR004217">
    <property type="entry name" value="Tim10-like"/>
</dbReference>
<comment type="subcellular location">
    <subcellularLocation>
        <location evidence="8">Mitochondrion inner membrane</location>
        <topology evidence="8">Peripheral membrane protein</topology>
        <orientation evidence="8">Intermembrane side</orientation>
    </subcellularLocation>
</comment>
<dbReference type="Pfam" id="PF02953">
    <property type="entry name" value="zf-Tim10_DDP"/>
    <property type="match status" value="1"/>
</dbReference>
<evidence type="ECO:0000256" key="2">
    <source>
        <dbReference type="ARBA" id="ARBA00022723"/>
    </source>
</evidence>
<evidence type="ECO:0000256" key="7">
    <source>
        <dbReference type="ARBA" id="ARBA00023157"/>
    </source>
</evidence>
<dbReference type="STRING" id="1147741.A0A0R3RYG3"/>
<protein>
    <recommendedName>
        <fullName evidence="8">Mitochondrial import inner membrane translocase subunit</fullName>
    </recommendedName>
</protein>
<evidence type="ECO:0000256" key="3">
    <source>
        <dbReference type="ARBA" id="ARBA00022833"/>
    </source>
</evidence>
<comment type="similarity">
    <text evidence="8">Belongs to the small Tim family.</text>
</comment>
<feature type="domain" description="Tim10-like" evidence="9">
    <location>
        <begin position="5"/>
        <end position="52"/>
    </location>
</feature>